<dbReference type="PANTHER" id="PTHR43305:SF1">
    <property type="entry name" value="FAMILY N-ACETYLTRANSFERASE, PUTATIVE (AFU_ORTHOLOGUE AFUA_2G01380)-RELATED"/>
    <property type="match status" value="1"/>
</dbReference>
<dbReference type="EMBL" id="VIKR01000002">
    <property type="protein sequence ID" value="TQV75102.1"/>
    <property type="molecule type" value="Genomic_DNA"/>
</dbReference>
<dbReference type="RefSeq" id="WP_142941719.1">
    <property type="nucleotide sequence ID" value="NZ_VIKR01000002.1"/>
</dbReference>
<dbReference type="Proteomes" id="UP000317839">
    <property type="component" value="Unassembled WGS sequence"/>
</dbReference>
<dbReference type="GO" id="GO:0016747">
    <property type="term" value="F:acyltransferase activity, transferring groups other than amino-acyl groups"/>
    <property type="evidence" value="ECO:0007669"/>
    <property type="project" value="InterPro"/>
</dbReference>
<protein>
    <submittedName>
        <fullName evidence="2">GNAT family N-acetyltransferase</fullName>
    </submittedName>
</protein>
<accession>A0A545TD00</accession>
<dbReference type="PROSITE" id="PS51186">
    <property type="entry name" value="GNAT"/>
    <property type="match status" value="1"/>
</dbReference>
<dbReference type="InterPro" id="IPR052777">
    <property type="entry name" value="Acetyltransferase_Enz"/>
</dbReference>
<name>A0A545TD00_9GAMM</name>
<gene>
    <name evidence="2" type="ORF">FLL45_09180</name>
</gene>
<feature type="domain" description="N-acetyltransferase" evidence="1">
    <location>
        <begin position="2"/>
        <end position="155"/>
    </location>
</feature>
<dbReference type="InterPro" id="IPR016181">
    <property type="entry name" value="Acyl_CoA_acyltransferase"/>
</dbReference>
<keyword evidence="3" id="KW-1185">Reference proteome</keyword>
<organism evidence="2 3">
    <name type="scientific">Aliikangiella marina</name>
    <dbReference type="NCBI Taxonomy" id="1712262"/>
    <lineage>
        <taxon>Bacteria</taxon>
        <taxon>Pseudomonadati</taxon>
        <taxon>Pseudomonadota</taxon>
        <taxon>Gammaproteobacteria</taxon>
        <taxon>Oceanospirillales</taxon>
        <taxon>Pleioneaceae</taxon>
        <taxon>Aliikangiella</taxon>
    </lineage>
</organism>
<dbReference type="SUPFAM" id="SSF55729">
    <property type="entry name" value="Acyl-CoA N-acyltransferases (Nat)"/>
    <property type="match status" value="1"/>
</dbReference>
<evidence type="ECO:0000313" key="2">
    <source>
        <dbReference type="EMBL" id="TQV75102.1"/>
    </source>
</evidence>
<evidence type="ECO:0000313" key="3">
    <source>
        <dbReference type="Proteomes" id="UP000317839"/>
    </source>
</evidence>
<dbReference type="Pfam" id="PF00583">
    <property type="entry name" value="Acetyltransf_1"/>
    <property type="match status" value="1"/>
</dbReference>
<dbReference type="OrthoDB" id="5419426at2"/>
<comment type="caution">
    <text evidence="2">The sequence shown here is derived from an EMBL/GenBank/DDBJ whole genome shotgun (WGS) entry which is preliminary data.</text>
</comment>
<dbReference type="CDD" id="cd04301">
    <property type="entry name" value="NAT_SF"/>
    <property type="match status" value="1"/>
</dbReference>
<dbReference type="Gene3D" id="3.40.630.30">
    <property type="match status" value="1"/>
</dbReference>
<keyword evidence="2" id="KW-0808">Transferase</keyword>
<reference evidence="2 3" key="1">
    <citation type="submission" date="2019-06" db="EMBL/GenBank/DDBJ databases">
        <title>Draft genome of Aliikangiella marina GYP-15.</title>
        <authorList>
            <person name="Wang G."/>
        </authorList>
    </citation>
    <scope>NUCLEOTIDE SEQUENCE [LARGE SCALE GENOMIC DNA]</scope>
    <source>
        <strain evidence="2 3">GYP-15</strain>
    </source>
</reference>
<dbReference type="InterPro" id="IPR000182">
    <property type="entry name" value="GNAT_dom"/>
</dbReference>
<dbReference type="PANTHER" id="PTHR43305">
    <property type="entry name" value="FAMILY N-ACETYLTRANSFERASE, PUTATIVE (AFU_ORTHOLOGUE AFUA_2G01380)-RELATED"/>
    <property type="match status" value="1"/>
</dbReference>
<sequence>MTKIIEATSQEQIEIARDLFREYQSFLGEDLCFQGFEQELAELPGKYADPTGAILLAEHQEKIIGCVAVRPIEGEVCEMKRLFVRTEAQGLSAGRLLAEAIIARAHLLGYKKMQLDTLERLVPALALYEKLGFKRIEPYYANPLNEVVYLELELN</sequence>
<proteinExistence type="predicted"/>
<evidence type="ECO:0000259" key="1">
    <source>
        <dbReference type="PROSITE" id="PS51186"/>
    </source>
</evidence>
<dbReference type="AlphaFoldDB" id="A0A545TD00"/>